<evidence type="ECO:0000259" key="3">
    <source>
        <dbReference type="PROSITE" id="PS50887"/>
    </source>
</evidence>
<dbReference type="Pfam" id="PF00990">
    <property type="entry name" value="GGDEF"/>
    <property type="match status" value="1"/>
</dbReference>
<dbReference type="NCBIfam" id="TIGR00254">
    <property type="entry name" value="GGDEF"/>
    <property type="match status" value="1"/>
</dbReference>
<reference evidence="4 5" key="2">
    <citation type="journal article" date="2016" name="ISME J.">
        <title>Characterization of the first cultured representative of Verrucomicrobia subdivision 5 indicates the proposal of a novel phylum.</title>
        <authorList>
            <person name="Spring S."/>
            <person name="Bunk B."/>
            <person name="Sproer C."/>
            <person name="Schumann P."/>
            <person name="Rohde M."/>
            <person name="Tindall B.J."/>
            <person name="Klenk H.P."/>
        </authorList>
    </citation>
    <scope>NUCLEOTIDE SEQUENCE [LARGE SCALE GENOMIC DNA]</scope>
    <source>
        <strain evidence="4 5">L21-Fru-AB</strain>
    </source>
</reference>
<feature type="domain" description="GGDEF" evidence="3">
    <location>
        <begin position="241"/>
        <end position="373"/>
    </location>
</feature>
<dbReference type="OrthoDB" id="9812260at2"/>
<evidence type="ECO:0000313" key="4">
    <source>
        <dbReference type="EMBL" id="AKJ65108.1"/>
    </source>
</evidence>
<dbReference type="InterPro" id="IPR000160">
    <property type="entry name" value="GGDEF_dom"/>
</dbReference>
<feature type="region of interest" description="Disordered" evidence="1">
    <location>
        <begin position="182"/>
        <end position="209"/>
    </location>
</feature>
<dbReference type="Gene3D" id="3.30.70.270">
    <property type="match status" value="1"/>
</dbReference>
<dbReference type="PANTHER" id="PTHR33121">
    <property type="entry name" value="CYCLIC DI-GMP PHOSPHODIESTERASE PDEF"/>
    <property type="match status" value="1"/>
</dbReference>
<evidence type="ECO:0000256" key="2">
    <source>
        <dbReference type="SAM" id="Phobius"/>
    </source>
</evidence>
<dbReference type="AlphaFoldDB" id="A0A0G3EFI0"/>
<dbReference type="PROSITE" id="PS50887">
    <property type="entry name" value="GGDEF"/>
    <property type="match status" value="1"/>
</dbReference>
<evidence type="ECO:0000313" key="5">
    <source>
        <dbReference type="Proteomes" id="UP000035268"/>
    </source>
</evidence>
<sequence>MGLLAVTVNWDFLLSRAGEVLIVVAISFAVLTVLMSLYRYQTLMERSSSEGEAAPRFPDLEGDPLRLMVARRVGALTDRSRHFGLLLMDPTPLAGEQLERLADGLRKHIRSNDDLAVSPDGRIGILLETGIEGMRRCIERLDRVIRREYTLTDGEGKLRIGAAACPVHGRNSKALIDNAAGALDEPDNFPSTPGRDEPEDAEEEDLAASDRAMLDPLTEVLRPDKVASFMRKFLGQQRRGTELALFFLGLNNMEEIEEFEGEEAADAVRKGLSDIMKRALREEDILGRFDADHFLVLLLCSQDAAPGVARRLHETVRRERVEWQGRRLQVSINIGVSLCPEHGKNIPRLFRAAHAAYRTAVERGGSMCEVFGHSSRQTLVN</sequence>
<dbReference type="EC" id="2.7.7.65" evidence="4"/>
<dbReference type="PANTHER" id="PTHR33121:SF70">
    <property type="entry name" value="SIGNALING PROTEIN YKOW"/>
    <property type="match status" value="1"/>
</dbReference>
<evidence type="ECO:0000256" key="1">
    <source>
        <dbReference type="SAM" id="MobiDB-lite"/>
    </source>
</evidence>
<reference evidence="5" key="1">
    <citation type="submission" date="2015-02" db="EMBL/GenBank/DDBJ databases">
        <title>Description and complete genome sequence of the first cultured representative of the subdivision 5 of the Verrucomicrobia phylum.</title>
        <authorList>
            <person name="Spring S."/>
            <person name="Bunk B."/>
            <person name="Sproer C."/>
            <person name="Klenk H.-P."/>
        </authorList>
    </citation>
    <scope>NUCLEOTIDE SEQUENCE [LARGE SCALE GENOMIC DNA]</scope>
    <source>
        <strain evidence="5">L21-Fru-AB</strain>
    </source>
</reference>
<gene>
    <name evidence="4" type="primary">yegE</name>
    <name evidence="4" type="ORF">L21SP4_01872</name>
</gene>
<name>A0A0G3EFI0_9BACT</name>
<keyword evidence="2" id="KW-0812">Transmembrane</keyword>
<proteinExistence type="predicted"/>
<dbReference type="EMBL" id="CP010904">
    <property type="protein sequence ID" value="AKJ65108.1"/>
    <property type="molecule type" value="Genomic_DNA"/>
</dbReference>
<dbReference type="SMART" id="SM00267">
    <property type="entry name" value="GGDEF"/>
    <property type="match status" value="1"/>
</dbReference>
<keyword evidence="4" id="KW-0808">Transferase</keyword>
<keyword evidence="4" id="KW-0548">Nucleotidyltransferase</keyword>
<dbReference type="KEGG" id="vbl:L21SP4_01872"/>
<accession>A0A0G3EFI0</accession>
<organism evidence="4 5">
    <name type="scientific">Kiritimatiella glycovorans</name>
    <dbReference type="NCBI Taxonomy" id="1307763"/>
    <lineage>
        <taxon>Bacteria</taxon>
        <taxon>Pseudomonadati</taxon>
        <taxon>Kiritimatiellota</taxon>
        <taxon>Kiritimatiellia</taxon>
        <taxon>Kiritimatiellales</taxon>
        <taxon>Kiritimatiellaceae</taxon>
        <taxon>Kiritimatiella</taxon>
    </lineage>
</organism>
<dbReference type="RefSeq" id="WP_052882374.1">
    <property type="nucleotide sequence ID" value="NZ_CP010904.1"/>
</dbReference>
<keyword evidence="5" id="KW-1185">Reference proteome</keyword>
<dbReference type="GO" id="GO:0071111">
    <property type="term" value="F:cyclic-guanylate-specific phosphodiesterase activity"/>
    <property type="evidence" value="ECO:0007669"/>
    <property type="project" value="InterPro"/>
</dbReference>
<dbReference type="InterPro" id="IPR050706">
    <property type="entry name" value="Cyclic-di-GMP_PDE-like"/>
</dbReference>
<dbReference type="SUPFAM" id="SSF55073">
    <property type="entry name" value="Nucleotide cyclase"/>
    <property type="match status" value="1"/>
</dbReference>
<dbReference type="Proteomes" id="UP000035268">
    <property type="component" value="Chromosome"/>
</dbReference>
<feature type="compositionally biased region" description="Acidic residues" evidence="1">
    <location>
        <begin position="197"/>
        <end position="207"/>
    </location>
</feature>
<dbReference type="STRING" id="1307763.L21SP4_01872"/>
<dbReference type="GO" id="GO:0052621">
    <property type="term" value="F:diguanylate cyclase activity"/>
    <property type="evidence" value="ECO:0007669"/>
    <property type="project" value="UniProtKB-EC"/>
</dbReference>
<dbReference type="InterPro" id="IPR043128">
    <property type="entry name" value="Rev_trsase/Diguanyl_cyclase"/>
</dbReference>
<dbReference type="InterPro" id="IPR029787">
    <property type="entry name" value="Nucleotide_cyclase"/>
</dbReference>
<feature type="transmembrane region" description="Helical" evidence="2">
    <location>
        <begin position="20"/>
        <end position="38"/>
    </location>
</feature>
<protein>
    <submittedName>
        <fullName evidence="4">Putative diguanylate cyclase YegE</fullName>
        <ecNumber evidence="4">2.7.7.65</ecNumber>
    </submittedName>
</protein>
<keyword evidence="2" id="KW-0472">Membrane</keyword>
<keyword evidence="2" id="KW-1133">Transmembrane helix</keyword>